<protein>
    <submittedName>
        <fullName evidence="2">Uncharacterized protein</fullName>
    </submittedName>
</protein>
<dbReference type="EMBL" id="JRXF01000002">
    <property type="protein sequence ID" value="KOC94991.1"/>
    <property type="molecule type" value="Genomic_DNA"/>
</dbReference>
<dbReference type="PATRIC" id="fig|1560201.3.peg.806"/>
<dbReference type="Proteomes" id="UP000037088">
    <property type="component" value="Unassembled WGS sequence"/>
</dbReference>
<comment type="caution">
    <text evidence="2">The sequence shown here is derived from an EMBL/GenBank/DDBJ whole genome shotgun (WGS) entry which is preliminary data.</text>
</comment>
<proteinExistence type="predicted"/>
<sequence length="81" mass="9399">MLRDYLKLDADDQLQQQVTHVKNRGQEQISEWLIVGKDGERKGLVSLFDKMSTRRSYPVNYRITQTDMGGKVIVDKLTETI</sequence>
<name>A0A0L7TIB8_9GAMM</name>
<keyword evidence="4" id="KW-1185">Reference proteome</keyword>
<dbReference type="EMBL" id="JRXE01000004">
    <property type="protein sequence ID" value="KOC91883.1"/>
    <property type="molecule type" value="Genomic_DNA"/>
</dbReference>
<dbReference type="AlphaFoldDB" id="A0A0L7TIB8"/>
<dbReference type="RefSeq" id="WP_052897929.1">
    <property type="nucleotide sequence ID" value="NZ_JRXE01000004.1"/>
</dbReference>
<organism evidence="2 3">
    <name type="scientific">Winslowiella iniecta</name>
    <dbReference type="NCBI Taxonomy" id="1560201"/>
    <lineage>
        <taxon>Bacteria</taxon>
        <taxon>Pseudomonadati</taxon>
        <taxon>Pseudomonadota</taxon>
        <taxon>Gammaproteobacteria</taxon>
        <taxon>Enterobacterales</taxon>
        <taxon>Erwiniaceae</taxon>
        <taxon>Winslowiella</taxon>
    </lineage>
</organism>
<evidence type="ECO:0000313" key="2">
    <source>
        <dbReference type="EMBL" id="KOC94991.1"/>
    </source>
</evidence>
<reference evidence="3 4" key="1">
    <citation type="journal article" date="2015" name="Int. J. Syst. Evol. Microbiol.">
        <title>Erwinia iniecta sp. nov., isolated from Russian wheat aphids (Diuraphis noxia).</title>
        <authorList>
            <person name="Campillo T."/>
            <person name="Luna E."/>
            <person name="Portier P."/>
            <person name="Fischer-Le Saux M."/>
            <person name="Lapitan N."/>
            <person name="Tisserat N.A."/>
            <person name="Leach J.E."/>
        </authorList>
    </citation>
    <scope>NUCLEOTIDE SEQUENCE [LARGE SCALE GENOMIC DNA]</scope>
    <source>
        <strain evidence="1 4">B120</strain>
        <strain evidence="2 3">B149</strain>
    </source>
</reference>
<evidence type="ECO:0000313" key="4">
    <source>
        <dbReference type="Proteomes" id="UP000037088"/>
    </source>
</evidence>
<dbReference type="STRING" id="1560201.NG42_03735"/>
<gene>
    <name evidence="1" type="ORF">NG42_03735</name>
    <name evidence="2" type="ORF">NG43_01985</name>
</gene>
<accession>A0A0L7TIB8</accession>
<evidence type="ECO:0000313" key="3">
    <source>
        <dbReference type="Proteomes" id="UP000036851"/>
    </source>
</evidence>
<dbReference type="OrthoDB" id="6539632at2"/>
<evidence type="ECO:0000313" key="1">
    <source>
        <dbReference type="EMBL" id="KOC91883.1"/>
    </source>
</evidence>
<dbReference type="Proteomes" id="UP000036851">
    <property type="component" value="Unassembled WGS sequence"/>
</dbReference>